<proteinExistence type="predicted"/>
<keyword evidence="3" id="KW-1185">Reference proteome</keyword>
<gene>
    <name evidence="2" type="ORF">JIN83_08915</name>
</gene>
<name>A0AAE2SC50_9BACT</name>
<evidence type="ECO:0000313" key="2">
    <source>
        <dbReference type="EMBL" id="MBK1855079.1"/>
    </source>
</evidence>
<reference evidence="2" key="1">
    <citation type="submission" date="2021-01" db="EMBL/GenBank/DDBJ databases">
        <title>Modified the classification status of verrucomicrobia.</title>
        <authorList>
            <person name="Feng X."/>
        </authorList>
    </citation>
    <scope>NUCLEOTIDE SEQUENCE</scope>
    <source>
        <strain evidence="2">5K15</strain>
    </source>
</reference>
<evidence type="ECO:0000313" key="3">
    <source>
        <dbReference type="Proteomes" id="UP000634206"/>
    </source>
</evidence>
<accession>A0AAE2SC50</accession>
<comment type="caution">
    <text evidence="2">The sequence shown here is derived from an EMBL/GenBank/DDBJ whole genome shotgun (WGS) entry which is preliminary data.</text>
</comment>
<feature type="chain" id="PRO_5042260169" description="SCP domain-containing protein" evidence="1">
    <location>
        <begin position="24"/>
        <end position="751"/>
    </location>
</feature>
<dbReference type="Proteomes" id="UP000634206">
    <property type="component" value="Unassembled WGS sequence"/>
</dbReference>
<organism evidence="2 3">
    <name type="scientific">Oceaniferula flava</name>
    <dbReference type="NCBI Taxonomy" id="2800421"/>
    <lineage>
        <taxon>Bacteria</taxon>
        <taxon>Pseudomonadati</taxon>
        <taxon>Verrucomicrobiota</taxon>
        <taxon>Verrucomicrobiia</taxon>
        <taxon>Verrucomicrobiales</taxon>
        <taxon>Verrucomicrobiaceae</taxon>
        <taxon>Oceaniferula</taxon>
    </lineage>
</organism>
<feature type="signal peptide" evidence="1">
    <location>
        <begin position="1"/>
        <end position="23"/>
    </location>
</feature>
<dbReference type="Gene3D" id="2.60.120.260">
    <property type="entry name" value="Galactose-binding domain-like"/>
    <property type="match status" value="1"/>
</dbReference>
<dbReference type="AlphaFoldDB" id="A0AAE2SC50"/>
<dbReference type="RefSeq" id="WP_309489691.1">
    <property type="nucleotide sequence ID" value="NZ_JAENIG010000005.1"/>
</dbReference>
<dbReference type="EMBL" id="JAENIG010000005">
    <property type="protein sequence ID" value="MBK1855079.1"/>
    <property type="molecule type" value="Genomic_DNA"/>
</dbReference>
<protein>
    <recommendedName>
        <fullName evidence="4">SCP domain-containing protein</fullName>
    </recommendedName>
</protein>
<sequence length="751" mass="79881">MGSTLTTTLAAALLAAAPLCLHAWSPGVGNASATTGFTVDTQARNDVISFWHNVYMESEGYENRINWTGSVTGGTAGTTSAAFKDDVQRRINFYRAMAGLNANIDLTSSSTVALAGDTPEEAKPTGSTTKQEAAQAAALMLSRQTSEFLEGGGVANGSADPHEPPSGWSLDTAVARNGAFHSNLAVGHFGPGAIDAYISENDQGAAGGENNDAGHRRMILQTRLQELASGDTPYTSTSYYAANALYVSGNLLSSAPVQFVAWPNAGYIPEAITPERWSLSYSGADFSDSSVSMTDQSGSPVSVTVVSANTNYGESSIVWKPESLSSATLQDQLYNVTVSNIDIGGSMVSHNYQVVIINPNRLLESTDVFGSTSPPDSGANYFFNHVEKAEEYQFDISTLTTATWFEGAENGTTDLIIDETETTYDLFSSVTDTNTGQIFWDTGSKAFRLAFPRNEYNAFQSFQIGRTIIPRSGGQLKFRLRRGYMTPNAQVDVQTSTNGGGSWTTIGSYSGRSDNETDTSFSSKTLSLTTTDQDTVIRFILHQPANSGVYSIDNPAYNGSAIGAFIDGIETINCDELASLPPVSIPSSADFATLDVSSVGAPLNTGQPYTLRIRARVGNHWFSYGSSLEVTPVDAASLSDYELWLRGQYAVIGSFSDDYDQDGVSNAIERLFGLNPVDPNDAQAALMPQVAGELFQITHPIISGETIEAEYSTSLLNGSWSPASVSVSGGIATASVPISGGGKFLRWKVTP</sequence>
<keyword evidence="1" id="KW-0732">Signal</keyword>
<evidence type="ECO:0008006" key="4">
    <source>
        <dbReference type="Google" id="ProtNLM"/>
    </source>
</evidence>
<evidence type="ECO:0000256" key="1">
    <source>
        <dbReference type="SAM" id="SignalP"/>
    </source>
</evidence>